<accession>A0A212CK96</accession>
<name>A0A212CK96_CEREH</name>
<reference evidence="1 2" key="1">
    <citation type="journal article" date="2018" name="Mol. Genet. Genomics">
        <title>The red deer Cervus elaphus genome CerEla1.0: sequencing, annotating, genes, and chromosomes.</title>
        <authorList>
            <person name="Bana N.A."/>
            <person name="Nyiri A."/>
            <person name="Nagy J."/>
            <person name="Frank K."/>
            <person name="Nagy T."/>
            <person name="Steger V."/>
            <person name="Schiller M."/>
            <person name="Lakatos P."/>
            <person name="Sugar L."/>
            <person name="Horn P."/>
            <person name="Barta E."/>
            <person name="Orosz L."/>
        </authorList>
    </citation>
    <scope>NUCLEOTIDE SEQUENCE [LARGE SCALE GENOMIC DNA]</scope>
    <source>
        <strain evidence="1">Hungarian</strain>
    </source>
</reference>
<evidence type="ECO:0000313" key="2">
    <source>
        <dbReference type="Proteomes" id="UP000242450"/>
    </source>
</evidence>
<dbReference type="AlphaFoldDB" id="A0A212CK96"/>
<comment type="caution">
    <text evidence="1">The sequence shown here is derived from an EMBL/GenBank/DDBJ whole genome shotgun (WGS) entry which is preliminary data.</text>
</comment>
<dbReference type="Proteomes" id="UP000242450">
    <property type="component" value="Chromosome 18"/>
</dbReference>
<organism evidence="1 2">
    <name type="scientific">Cervus elaphus hippelaphus</name>
    <name type="common">European red deer</name>
    <dbReference type="NCBI Taxonomy" id="46360"/>
    <lineage>
        <taxon>Eukaryota</taxon>
        <taxon>Metazoa</taxon>
        <taxon>Chordata</taxon>
        <taxon>Craniata</taxon>
        <taxon>Vertebrata</taxon>
        <taxon>Euteleostomi</taxon>
        <taxon>Mammalia</taxon>
        <taxon>Eutheria</taxon>
        <taxon>Laurasiatheria</taxon>
        <taxon>Artiodactyla</taxon>
        <taxon>Ruminantia</taxon>
        <taxon>Pecora</taxon>
        <taxon>Cervidae</taxon>
        <taxon>Cervinae</taxon>
        <taxon>Cervus</taxon>
    </lineage>
</organism>
<keyword evidence="2" id="KW-1185">Reference proteome</keyword>
<gene>
    <name evidence="1" type="ORF">Celaphus_00012113</name>
</gene>
<proteinExistence type="predicted"/>
<feature type="non-terminal residue" evidence="1">
    <location>
        <position position="86"/>
    </location>
</feature>
<evidence type="ECO:0000313" key="1">
    <source>
        <dbReference type="EMBL" id="OWK06476.1"/>
    </source>
</evidence>
<protein>
    <submittedName>
        <fullName evidence="1">Uncharacterized protein</fullName>
    </submittedName>
</protein>
<sequence>MEKTHHKEKLAKLQAYLCIDDKKNLQFSFKKLRINIISDFKEKGHPNLRPAWCQQAFRILAEAGVEAPLAIGKESDLVQNFDEASN</sequence>
<dbReference type="EMBL" id="MKHE01000018">
    <property type="protein sequence ID" value="OWK06476.1"/>
    <property type="molecule type" value="Genomic_DNA"/>
</dbReference>